<reference evidence="1 2" key="1">
    <citation type="journal article" date="2019" name="Sci. Rep.">
        <title>Orb-weaving spider Araneus ventricosus genome elucidates the spidroin gene catalogue.</title>
        <authorList>
            <person name="Kono N."/>
            <person name="Nakamura H."/>
            <person name="Ohtoshi R."/>
            <person name="Moran D.A.P."/>
            <person name="Shinohara A."/>
            <person name="Yoshida Y."/>
            <person name="Fujiwara M."/>
            <person name="Mori M."/>
            <person name="Tomita M."/>
            <person name="Arakawa K."/>
        </authorList>
    </citation>
    <scope>NUCLEOTIDE SEQUENCE [LARGE SCALE GENOMIC DNA]</scope>
</reference>
<dbReference type="EMBL" id="BGPR01003722">
    <property type="protein sequence ID" value="GBM91658.1"/>
    <property type="molecule type" value="Genomic_DNA"/>
</dbReference>
<gene>
    <name evidence="1" type="ORF">AVEN_4780_1</name>
</gene>
<comment type="caution">
    <text evidence="1">The sequence shown here is derived from an EMBL/GenBank/DDBJ whole genome shotgun (WGS) entry which is preliminary data.</text>
</comment>
<proteinExistence type="predicted"/>
<organism evidence="1 2">
    <name type="scientific">Araneus ventricosus</name>
    <name type="common">Orbweaver spider</name>
    <name type="synonym">Epeira ventricosa</name>
    <dbReference type="NCBI Taxonomy" id="182803"/>
    <lineage>
        <taxon>Eukaryota</taxon>
        <taxon>Metazoa</taxon>
        <taxon>Ecdysozoa</taxon>
        <taxon>Arthropoda</taxon>
        <taxon>Chelicerata</taxon>
        <taxon>Arachnida</taxon>
        <taxon>Araneae</taxon>
        <taxon>Araneomorphae</taxon>
        <taxon>Entelegynae</taxon>
        <taxon>Araneoidea</taxon>
        <taxon>Araneidae</taxon>
        <taxon>Araneus</taxon>
    </lineage>
</organism>
<name>A0A4Y2JQA6_ARAVE</name>
<evidence type="ECO:0000313" key="1">
    <source>
        <dbReference type="EMBL" id="GBM91658.1"/>
    </source>
</evidence>
<keyword evidence="2" id="KW-1185">Reference proteome</keyword>
<dbReference type="Proteomes" id="UP000499080">
    <property type="component" value="Unassembled WGS sequence"/>
</dbReference>
<dbReference type="AlphaFoldDB" id="A0A4Y2JQA6"/>
<protein>
    <submittedName>
        <fullName evidence="1">Uncharacterized protein</fullName>
    </submittedName>
</protein>
<accession>A0A4Y2JQA6</accession>
<sequence length="94" mass="10925">MADVIMVGERVANISTTQYRLLELIQFSYMRLGTDQRRCLRIEIEKIMCVVLLPNLKHRLSSSIQYAATLFANSDTKFHRLESRILNSRFSKAC</sequence>
<evidence type="ECO:0000313" key="2">
    <source>
        <dbReference type="Proteomes" id="UP000499080"/>
    </source>
</evidence>